<dbReference type="GO" id="GO:0016020">
    <property type="term" value="C:membrane"/>
    <property type="evidence" value="ECO:0007669"/>
    <property type="project" value="UniProtKB-SubCell"/>
</dbReference>
<sequence>MTWESDSPAEEKSISPLGWLRVGVRAVLLALLVFGGLVLLLALRLFERPLFGLNRPWTPYITQVVCRGAFVILGVEHRAEGSQMKDAGAVVANHSSWLDIFTLNARKRVYFVSKSEVARWPGIGWLARATGTVFIKRDPREAKLQQEIFEARLLAGHKLLFFPEGTSTDGLRILPFKPTLFQAFFAKPLRDRLFVQPVTVVYEAPFGETARFYGWWGDMDFGSHLLKTLSAGRGGRVTVKYHTPLRVADFDDRKALAKAAEAAVRKGMPIEFAEVAEVYDARR</sequence>
<evidence type="ECO:0000313" key="10">
    <source>
        <dbReference type="EMBL" id="SDY55168.1"/>
    </source>
</evidence>
<accession>A0A1H3KTU4</accession>
<organism evidence="10 11">
    <name type="scientific">Lentibacter algarum</name>
    <dbReference type="NCBI Taxonomy" id="576131"/>
    <lineage>
        <taxon>Bacteria</taxon>
        <taxon>Pseudomonadati</taxon>
        <taxon>Pseudomonadota</taxon>
        <taxon>Alphaproteobacteria</taxon>
        <taxon>Rhodobacterales</taxon>
        <taxon>Roseobacteraceae</taxon>
        <taxon>Lentibacter</taxon>
    </lineage>
</organism>
<dbReference type="PANTHER" id="PTHR23063">
    <property type="entry name" value="PHOSPHOLIPID ACYLTRANSFERASE"/>
    <property type="match status" value="1"/>
</dbReference>
<keyword evidence="3 8" id="KW-0812">Transmembrane</keyword>
<dbReference type="AlphaFoldDB" id="A0A1H3KTU4"/>
<keyword evidence="4 8" id="KW-1133">Transmembrane helix</keyword>
<evidence type="ECO:0000256" key="6">
    <source>
        <dbReference type="ARBA" id="ARBA00023136"/>
    </source>
</evidence>
<keyword evidence="6 8" id="KW-0472">Membrane</keyword>
<evidence type="ECO:0000256" key="2">
    <source>
        <dbReference type="ARBA" id="ARBA00022679"/>
    </source>
</evidence>
<feature type="transmembrane region" description="Helical" evidence="8">
    <location>
        <begin position="26"/>
        <end position="46"/>
    </location>
</feature>
<reference evidence="10 11" key="1">
    <citation type="submission" date="2016-10" db="EMBL/GenBank/DDBJ databases">
        <authorList>
            <person name="de Groot N.N."/>
        </authorList>
    </citation>
    <scope>NUCLEOTIDE SEQUENCE [LARGE SCALE GENOMIC DNA]</scope>
    <source>
        <strain evidence="10 11">DSM 24677</strain>
    </source>
</reference>
<proteinExistence type="predicted"/>
<dbReference type="OrthoDB" id="9806880at2"/>
<evidence type="ECO:0000256" key="4">
    <source>
        <dbReference type="ARBA" id="ARBA00022989"/>
    </source>
</evidence>
<dbReference type="CDD" id="cd07989">
    <property type="entry name" value="LPLAT_AGPAT-like"/>
    <property type="match status" value="1"/>
</dbReference>
<comment type="subcellular location">
    <subcellularLocation>
        <location evidence="1">Membrane</location>
    </subcellularLocation>
</comment>
<protein>
    <submittedName>
        <fullName evidence="10">Lyso-ornithine lipid acyltransferase</fullName>
    </submittedName>
</protein>
<dbReference type="Proteomes" id="UP000199026">
    <property type="component" value="Unassembled WGS sequence"/>
</dbReference>
<dbReference type="InterPro" id="IPR002123">
    <property type="entry name" value="Plipid/glycerol_acylTrfase"/>
</dbReference>
<dbReference type="SUPFAM" id="SSF69593">
    <property type="entry name" value="Glycerol-3-phosphate (1)-acyltransferase"/>
    <property type="match status" value="1"/>
</dbReference>
<evidence type="ECO:0000256" key="1">
    <source>
        <dbReference type="ARBA" id="ARBA00004370"/>
    </source>
</evidence>
<dbReference type="STRING" id="576131.SAMN05444486_102728"/>
<evidence type="ECO:0000259" key="9">
    <source>
        <dbReference type="SMART" id="SM00563"/>
    </source>
</evidence>
<dbReference type="GO" id="GO:0016746">
    <property type="term" value="F:acyltransferase activity"/>
    <property type="evidence" value="ECO:0007669"/>
    <property type="project" value="UniProtKB-KW"/>
</dbReference>
<gene>
    <name evidence="10" type="ORF">SAMN05444486_102728</name>
</gene>
<dbReference type="PANTHER" id="PTHR23063:SF52">
    <property type="entry name" value="LYSOPHOSPHATIDYLCHOLINE ACYLTRANSFERASE"/>
    <property type="match status" value="1"/>
</dbReference>
<keyword evidence="11" id="KW-1185">Reference proteome</keyword>
<dbReference type="RefSeq" id="WP_089890940.1">
    <property type="nucleotide sequence ID" value="NZ_CALJFH010000015.1"/>
</dbReference>
<evidence type="ECO:0000256" key="7">
    <source>
        <dbReference type="ARBA" id="ARBA00023315"/>
    </source>
</evidence>
<dbReference type="Pfam" id="PF01553">
    <property type="entry name" value="Acyltransferase"/>
    <property type="match status" value="1"/>
</dbReference>
<name>A0A1H3KTU4_9RHOB</name>
<feature type="domain" description="Phospholipid/glycerol acyltransferase" evidence="9">
    <location>
        <begin position="88"/>
        <end position="203"/>
    </location>
</feature>
<keyword evidence="5" id="KW-0443">Lipid metabolism</keyword>
<keyword evidence="7 10" id="KW-0012">Acyltransferase</keyword>
<dbReference type="GO" id="GO:0006629">
    <property type="term" value="P:lipid metabolic process"/>
    <property type="evidence" value="ECO:0007669"/>
    <property type="project" value="UniProtKB-KW"/>
</dbReference>
<evidence type="ECO:0000313" key="11">
    <source>
        <dbReference type="Proteomes" id="UP000199026"/>
    </source>
</evidence>
<evidence type="ECO:0000256" key="3">
    <source>
        <dbReference type="ARBA" id="ARBA00022692"/>
    </source>
</evidence>
<evidence type="ECO:0000256" key="5">
    <source>
        <dbReference type="ARBA" id="ARBA00023098"/>
    </source>
</evidence>
<dbReference type="EMBL" id="FNPR01000002">
    <property type="protein sequence ID" value="SDY55168.1"/>
    <property type="molecule type" value="Genomic_DNA"/>
</dbReference>
<dbReference type="SMART" id="SM00563">
    <property type="entry name" value="PlsC"/>
    <property type="match status" value="1"/>
</dbReference>
<keyword evidence="2 10" id="KW-0808">Transferase</keyword>
<evidence type="ECO:0000256" key="8">
    <source>
        <dbReference type="SAM" id="Phobius"/>
    </source>
</evidence>
<dbReference type="GeneID" id="78124788"/>